<sequence length="408" mass="45040">MQIPMFNNLEDLVSQIDPILANYFSAIEKIKAKNFHRIHHSILEAEISDLDLAPSSGYGYSDWGRDKIEKVFSKVFGGEDSLVRPQIVSGTQALYLAMMGSLACKRAGESRDFLILTGQPYPTLLPTIELLKKQDINIIIENVLEKPLDDFIDEYKEVEFIYLQRSKGYSLRESLEINKIENIINKVRQQCNNNPIIIVDNCYSEFVSDKEPCHLGADIIAGSLLKNPGGGISSTGGYLVGRKEIINKVGDFLYGPGSGKELGPVFNKKDILLGLYLSPLIVSESLKGVVFGSHLFTNLGYQVLPKPGEELSDTVLSIILNSKELLEKAIKTVQKSGPLNPRAIPEGSTLPGYTQEVVMAGGTFTPGSSIELSADALLTPPWVFCLQGGFYYEHYRETCINIARVLLG</sequence>
<evidence type="ECO:0000313" key="1">
    <source>
        <dbReference type="EMBL" id="MBT9144496.1"/>
    </source>
</evidence>
<accession>A0A9E2BF68</accession>
<organism evidence="1 2">
    <name type="scientific">Psychracetigena formicireducens</name>
    <dbReference type="NCBI Taxonomy" id="2986056"/>
    <lineage>
        <taxon>Bacteria</taxon>
        <taxon>Bacillati</taxon>
        <taxon>Candidatus Lithacetigenota</taxon>
        <taxon>Candidatus Psychracetigena</taxon>
    </lineage>
</organism>
<dbReference type="InterPro" id="IPR009651">
    <property type="entry name" value="Met_g_lyase_put"/>
</dbReference>
<name>A0A9E2BF68_PSYF1</name>
<dbReference type="Pfam" id="PF06838">
    <property type="entry name" value="Met_gamma_lyase"/>
    <property type="match status" value="1"/>
</dbReference>
<dbReference type="Gene3D" id="3.40.640.10">
    <property type="entry name" value="Type I PLP-dependent aspartate aminotransferase-like (Major domain)"/>
    <property type="match status" value="1"/>
</dbReference>
<evidence type="ECO:0008006" key="3">
    <source>
        <dbReference type="Google" id="ProtNLM"/>
    </source>
</evidence>
<dbReference type="InterPro" id="IPR015421">
    <property type="entry name" value="PyrdxlP-dep_Trfase_major"/>
</dbReference>
<dbReference type="AlphaFoldDB" id="A0A9E2BF68"/>
<dbReference type="EMBL" id="QLTW01000009">
    <property type="protein sequence ID" value="MBT9144496.1"/>
    <property type="molecule type" value="Genomic_DNA"/>
</dbReference>
<gene>
    <name evidence="1" type="ORF">DDT42_00337</name>
</gene>
<dbReference type="Proteomes" id="UP000811545">
    <property type="component" value="Unassembled WGS sequence"/>
</dbReference>
<evidence type="ECO:0000313" key="2">
    <source>
        <dbReference type="Proteomes" id="UP000811545"/>
    </source>
</evidence>
<dbReference type="InterPro" id="IPR015424">
    <property type="entry name" value="PyrdxlP-dep_Trfase"/>
</dbReference>
<dbReference type="SUPFAM" id="SSF53383">
    <property type="entry name" value="PLP-dependent transferases"/>
    <property type="match status" value="1"/>
</dbReference>
<dbReference type="Gene3D" id="3.90.1150.60">
    <property type="entry name" value="Methioning gamme-lyase, C-terminal domain"/>
    <property type="match status" value="1"/>
</dbReference>
<comment type="caution">
    <text evidence="1">The sequence shown here is derived from an EMBL/GenBank/DDBJ whole genome shotgun (WGS) entry which is preliminary data.</text>
</comment>
<dbReference type="PANTHER" id="PTHR46658:SF1">
    <property type="entry name" value="CYS OR MET METABOLISM PYRIDOXAL-PHOSPHATE-DEPENDENT ENZYME"/>
    <property type="match status" value="1"/>
</dbReference>
<proteinExistence type="predicted"/>
<reference evidence="1 2" key="1">
    <citation type="journal article" date="2021" name="bioRxiv">
        <title>Unique metabolic strategies in Hadean analogues reveal hints for primordial physiology.</title>
        <authorList>
            <person name="Nobu M.K."/>
            <person name="Nakai R."/>
            <person name="Tamazawa S."/>
            <person name="Mori H."/>
            <person name="Toyoda A."/>
            <person name="Ijiri A."/>
            <person name="Suzuki S."/>
            <person name="Kurokawa K."/>
            <person name="Kamagata Y."/>
            <person name="Tamaki H."/>
        </authorList>
    </citation>
    <scope>NUCLEOTIDE SEQUENCE [LARGE SCALE GENOMIC DNA]</scope>
    <source>
        <strain evidence="1">BS525</strain>
    </source>
</reference>
<protein>
    <recommendedName>
        <fullName evidence="3">Aluminum resistance family protein</fullName>
    </recommendedName>
</protein>
<dbReference type="PANTHER" id="PTHR46658">
    <property type="entry name" value="CYS OR MET METABOLISM PYRIDOXAL-PHOSPHATE-DEPENDENT ENZYME"/>
    <property type="match status" value="1"/>
</dbReference>